<dbReference type="InterPro" id="IPR012334">
    <property type="entry name" value="Pectin_lyas_fold"/>
</dbReference>
<keyword evidence="7 8" id="KW-0456">Lyase</keyword>
<evidence type="ECO:0000256" key="5">
    <source>
        <dbReference type="ARBA" id="ARBA00022729"/>
    </source>
</evidence>
<reference evidence="10" key="2">
    <citation type="journal article" date="2024" name="Plant">
        <title>Genomic evolution and insights into agronomic trait innovations of Sesamum species.</title>
        <authorList>
            <person name="Miao H."/>
            <person name="Wang L."/>
            <person name="Qu L."/>
            <person name="Liu H."/>
            <person name="Sun Y."/>
            <person name="Le M."/>
            <person name="Wang Q."/>
            <person name="Wei S."/>
            <person name="Zheng Y."/>
            <person name="Lin W."/>
            <person name="Duan Y."/>
            <person name="Cao H."/>
            <person name="Xiong S."/>
            <person name="Wang X."/>
            <person name="Wei L."/>
            <person name="Li C."/>
            <person name="Ma Q."/>
            <person name="Ju M."/>
            <person name="Zhao R."/>
            <person name="Li G."/>
            <person name="Mu C."/>
            <person name="Tian Q."/>
            <person name="Mei H."/>
            <person name="Zhang T."/>
            <person name="Gao T."/>
            <person name="Zhang H."/>
        </authorList>
    </citation>
    <scope>NUCLEOTIDE SEQUENCE</scope>
    <source>
        <strain evidence="10">G01</strain>
    </source>
</reference>
<reference evidence="10" key="1">
    <citation type="submission" date="2020-06" db="EMBL/GenBank/DDBJ databases">
        <authorList>
            <person name="Li T."/>
            <person name="Hu X."/>
            <person name="Zhang T."/>
            <person name="Song X."/>
            <person name="Zhang H."/>
            <person name="Dai N."/>
            <person name="Sheng W."/>
            <person name="Hou X."/>
            <person name="Wei L."/>
        </authorList>
    </citation>
    <scope>NUCLEOTIDE SEQUENCE</scope>
    <source>
        <strain evidence="10">G01</strain>
        <tissue evidence="10">Leaf</tissue>
    </source>
</reference>
<comment type="caution">
    <text evidence="10">The sequence shown here is derived from an EMBL/GenBank/DDBJ whole genome shotgun (WGS) entry which is preliminary data.</text>
</comment>
<dbReference type="EMBL" id="JACGWK010000013">
    <property type="protein sequence ID" value="KAL0318640.1"/>
    <property type="molecule type" value="Genomic_DNA"/>
</dbReference>
<proteinExistence type="inferred from homology"/>
<evidence type="ECO:0000259" key="9">
    <source>
        <dbReference type="SMART" id="SM00656"/>
    </source>
</evidence>
<dbReference type="InterPro" id="IPR002022">
    <property type="entry name" value="Pec_lyase"/>
</dbReference>
<comment type="catalytic activity">
    <reaction evidence="1 8">
        <text>Eliminative cleavage of (1-&gt;4)-alpha-D-galacturonan to give oligosaccharides with 4-deoxy-alpha-D-galact-4-enuronosyl groups at their non-reducing ends.</text>
        <dbReference type="EC" id="4.2.2.2"/>
    </reaction>
</comment>
<keyword evidence="6 8" id="KW-0106">Calcium</keyword>
<dbReference type="InterPro" id="IPR011050">
    <property type="entry name" value="Pectin_lyase_fold/virulence"/>
</dbReference>
<evidence type="ECO:0000256" key="4">
    <source>
        <dbReference type="ARBA" id="ARBA00022723"/>
    </source>
</evidence>
<dbReference type="EC" id="4.2.2.2" evidence="3 8"/>
<protein>
    <recommendedName>
        <fullName evidence="3 8">Pectate lyase</fullName>
        <ecNumber evidence="3 8">4.2.2.2</ecNumber>
    </recommendedName>
</protein>
<name>A0AAW2LJQ1_9LAMI</name>
<dbReference type="GO" id="GO:0046872">
    <property type="term" value="F:metal ion binding"/>
    <property type="evidence" value="ECO:0007669"/>
    <property type="project" value="UniProtKB-KW"/>
</dbReference>
<evidence type="ECO:0000256" key="8">
    <source>
        <dbReference type="RuleBase" id="RU361123"/>
    </source>
</evidence>
<sequence length="320" mass="35606">MLLHFFHCRKLNASRRKLGFLSCNTGNPIDDCWRCDPNWEKNRQKLADWPLGSEEPLWIIFARDMVIQLKEELIMNSFKTIDGRGASVHIANGPCITIQYVTNIIIHGINIHDCKQGGNAMVRDSPRHYGWRTISDGDGVSIFGGSHVWVDHCSLSNCHDGLIDAIHGSTAITISNNYMTHHDKVMLLGHSDSYTQDKGMQVTIAFNHFGEGLVQRMPRCMRLEGVHPTINSQGNRFLAPDDRFSKEVTKHEDAPESEWKNWNWRSEGDLMLNGAYFTPSGAGASSSYAKASSLGARPSSLVSTITSGSGALNCRKGSRC</sequence>
<comment type="cofactor">
    <cofactor evidence="8">
        <name>Ca(2+)</name>
        <dbReference type="ChEBI" id="CHEBI:29108"/>
    </cofactor>
    <text evidence="8">Binds 1 Ca(2+) ion. Required for its activity.</text>
</comment>
<dbReference type="PANTHER" id="PTHR31683:SF187">
    <property type="entry name" value="PECTATE LYASE 18-RELATED"/>
    <property type="match status" value="1"/>
</dbReference>
<organism evidence="10">
    <name type="scientific">Sesamum angustifolium</name>
    <dbReference type="NCBI Taxonomy" id="2727405"/>
    <lineage>
        <taxon>Eukaryota</taxon>
        <taxon>Viridiplantae</taxon>
        <taxon>Streptophyta</taxon>
        <taxon>Embryophyta</taxon>
        <taxon>Tracheophyta</taxon>
        <taxon>Spermatophyta</taxon>
        <taxon>Magnoliopsida</taxon>
        <taxon>eudicotyledons</taxon>
        <taxon>Gunneridae</taxon>
        <taxon>Pentapetalae</taxon>
        <taxon>asterids</taxon>
        <taxon>lamiids</taxon>
        <taxon>Lamiales</taxon>
        <taxon>Pedaliaceae</taxon>
        <taxon>Sesamum</taxon>
    </lineage>
</organism>
<keyword evidence="4 8" id="KW-0479">Metal-binding</keyword>
<dbReference type="InterPro" id="IPR018082">
    <property type="entry name" value="AmbAllergen"/>
</dbReference>
<dbReference type="SMART" id="SM00656">
    <property type="entry name" value="Amb_all"/>
    <property type="match status" value="1"/>
</dbReference>
<accession>A0AAW2LJQ1</accession>
<evidence type="ECO:0000256" key="7">
    <source>
        <dbReference type="ARBA" id="ARBA00023239"/>
    </source>
</evidence>
<evidence type="ECO:0000313" key="10">
    <source>
        <dbReference type="EMBL" id="KAL0318640.1"/>
    </source>
</evidence>
<dbReference type="Gene3D" id="2.160.20.10">
    <property type="entry name" value="Single-stranded right-handed beta-helix, Pectin lyase-like"/>
    <property type="match status" value="1"/>
</dbReference>
<dbReference type="Pfam" id="PF00544">
    <property type="entry name" value="Pectate_lyase_4"/>
    <property type="match status" value="1"/>
</dbReference>
<dbReference type="PANTHER" id="PTHR31683">
    <property type="entry name" value="PECTATE LYASE 18-RELATED"/>
    <property type="match status" value="1"/>
</dbReference>
<comment type="similarity">
    <text evidence="8">Belongs to the polysaccharide lyase 1 family.</text>
</comment>
<dbReference type="GO" id="GO:0030570">
    <property type="term" value="F:pectate lyase activity"/>
    <property type="evidence" value="ECO:0007669"/>
    <property type="project" value="UniProtKB-EC"/>
</dbReference>
<feature type="domain" description="Pectate lyase" evidence="9">
    <location>
        <begin position="64"/>
        <end position="243"/>
    </location>
</feature>
<dbReference type="InterPro" id="IPR045032">
    <property type="entry name" value="PEL"/>
</dbReference>
<dbReference type="PRINTS" id="PR00807">
    <property type="entry name" value="AMBALLERGEN"/>
</dbReference>
<dbReference type="AlphaFoldDB" id="A0AAW2LJQ1"/>
<evidence type="ECO:0000256" key="1">
    <source>
        <dbReference type="ARBA" id="ARBA00000695"/>
    </source>
</evidence>
<evidence type="ECO:0000256" key="2">
    <source>
        <dbReference type="ARBA" id="ARBA00005220"/>
    </source>
</evidence>
<evidence type="ECO:0000256" key="3">
    <source>
        <dbReference type="ARBA" id="ARBA00012272"/>
    </source>
</evidence>
<dbReference type="SUPFAM" id="SSF51126">
    <property type="entry name" value="Pectin lyase-like"/>
    <property type="match status" value="1"/>
</dbReference>
<keyword evidence="5" id="KW-0732">Signal</keyword>
<evidence type="ECO:0000256" key="6">
    <source>
        <dbReference type="ARBA" id="ARBA00022837"/>
    </source>
</evidence>
<gene>
    <name evidence="10" type="ORF">Sangu_2020200</name>
</gene>
<comment type="pathway">
    <text evidence="2 8">Glycan metabolism; pectin degradation; 2-dehydro-3-deoxy-D-gluconate from pectin: step 2/5.</text>
</comment>